<dbReference type="GO" id="GO:0005576">
    <property type="term" value="C:extracellular region"/>
    <property type="evidence" value="ECO:0007669"/>
    <property type="project" value="InterPro"/>
</dbReference>
<name>A0AAD4SXB3_9MAGN</name>
<feature type="chain" id="PRO_5041944454" description="SCP domain-containing protein" evidence="6">
    <location>
        <begin position="19"/>
        <end position="165"/>
    </location>
</feature>
<dbReference type="InterPro" id="IPR018244">
    <property type="entry name" value="Allrgn_V5/Tpx1_CS"/>
</dbReference>
<dbReference type="AlphaFoldDB" id="A0AAD4SXB3"/>
<dbReference type="CDD" id="cd05381">
    <property type="entry name" value="CAP_PR-1"/>
    <property type="match status" value="1"/>
</dbReference>
<keyword evidence="3 6" id="KW-0732">Signal</keyword>
<accession>A0AAD4SXB3</accession>
<feature type="domain" description="SCP" evidence="7">
    <location>
        <begin position="15"/>
        <end position="145"/>
    </location>
</feature>
<dbReference type="PANTHER" id="PTHR10334">
    <property type="entry name" value="CYSTEINE-RICH SECRETORY PROTEIN-RELATED"/>
    <property type="match status" value="1"/>
</dbReference>
<proteinExistence type="inferred from homology"/>
<sequence>MKFIVILTLALLIHVCQAQYLAPHNAARANVNVGRLVWNNNLAAYARDYANQRAGDCNLIHSGGPYGENIAMSTGYLSPADAVNMWVSEISFYDYRSNSCQGGECGHYTQVVWRNSVRLGCASVTCDSGGTFVICNYDPPGNWRGQRPYQTYDEVPSDTGSIYNI</sequence>
<evidence type="ECO:0000256" key="2">
    <source>
        <dbReference type="ARBA" id="ARBA00009923"/>
    </source>
</evidence>
<comment type="function">
    <text evidence="1">Probably involved in the defense reaction of plants against pathogens.</text>
</comment>
<dbReference type="InterPro" id="IPR014044">
    <property type="entry name" value="CAP_dom"/>
</dbReference>
<keyword evidence="5" id="KW-0568">Pathogenesis-related protein</keyword>
<protein>
    <recommendedName>
        <fullName evidence="7">SCP domain-containing protein</fullName>
    </recommendedName>
</protein>
<reference evidence="8" key="1">
    <citation type="submission" date="2022-04" db="EMBL/GenBank/DDBJ databases">
        <title>A functionally conserved STORR gene fusion in Papaver species that diverged 16.8 million years ago.</title>
        <authorList>
            <person name="Catania T."/>
        </authorList>
    </citation>
    <scope>NUCLEOTIDE SEQUENCE</scope>
    <source>
        <strain evidence="8">S-188037</strain>
    </source>
</reference>
<keyword evidence="5" id="KW-0611">Plant defense</keyword>
<evidence type="ECO:0000256" key="5">
    <source>
        <dbReference type="ARBA" id="ARBA00023265"/>
    </source>
</evidence>
<evidence type="ECO:0000259" key="7">
    <source>
        <dbReference type="SMART" id="SM00198"/>
    </source>
</evidence>
<evidence type="ECO:0000256" key="4">
    <source>
        <dbReference type="ARBA" id="ARBA00023157"/>
    </source>
</evidence>
<dbReference type="PROSITE" id="PS01009">
    <property type="entry name" value="CRISP_1"/>
    <property type="match status" value="1"/>
</dbReference>
<dbReference type="InterPro" id="IPR035940">
    <property type="entry name" value="CAP_sf"/>
</dbReference>
<dbReference type="PRINTS" id="PR00837">
    <property type="entry name" value="V5TPXLIKE"/>
</dbReference>
<comment type="caution">
    <text evidence="8">The sequence shown here is derived from an EMBL/GenBank/DDBJ whole genome shotgun (WGS) entry which is preliminary data.</text>
</comment>
<feature type="signal peptide" evidence="6">
    <location>
        <begin position="1"/>
        <end position="18"/>
    </location>
</feature>
<dbReference type="PROSITE" id="PS01010">
    <property type="entry name" value="CRISP_2"/>
    <property type="match status" value="1"/>
</dbReference>
<dbReference type="Proteomes" id="UP001202328">
    <property type="component" value="Unassembled WGS sequence"/>
</dbReference>
<evidence type="ECO:0000256" key="6">
    <source>
        <dbReference type="SAM" id="SignalP"/>
    </source>
</evidence>
<dbReference type="SMART" id="SM00198">
    <property type="entry name" value="SCP"/>
    <property type="match status" value="1"/>
</dbReference>
<keyword evidence="9" id="KW-1185">Reference proteome</keyword>
<comment type="similarity">
    <text evidence="2">Belongs to the CRISP family.</text>
</comment>
<dbReference type="PRINTS" id="PR00838">
    <property type="entry name" value="V5ALLERGEN"/>
</dbReference>
<dbReference type="SUPFAM" id="SSF55797">
    <property type="entry name" value="PR-1-like"/>
    <property type="match status" value="1"/>
</dbReference>
<evidence type="ECO:0000313" key="9">
    <source>
        <dbReference type="Proteomes" id="UP001202328"/>
    </source>
</evidence>
<dbReference type="Gene3D" id="3.40.33.10">
    <property type="entry name" value="CAP"/>
    <property type="match status" value="1"/>
</dbReference>
<dbReference type="InterPro" id="IPR002413">
    <property type="entry name" value="V5_allergen-like"/>
</dbReference>
<evidence type="ECO:0000256" key="1">
    <source>
        <dbReference type="ARBA" id="ARBA00003143"/>
    </source>
</evidence>
<dbReference type="EMBL" id="JAJJMB010008334">
    <property type="protein sequence ID" value="KAI3924260.1"/>
    <property type="molecule type" value="Genomic_DNA"/>
</dbReference>
<dbReference type="GO" id="GO:0098542">
    <property type="term" value="P:defense response to other organism"/>
    <property type="evidence" value="ECO:0007669"/>
    <property type="project" value="UniProtKB-ARBA"/>
</dbReference>
<dbReference type="Pfam" id="PF00188">
    <property type="entry name" value="CAP"/>
    <property type="match status" value="1"/>
</dbReference>
<evidence type="ECO:0000256" key="3">
    <source>
        <dbReference type="ARBA" id="ARBA00022729"/>
    </source>
</evidence>
<dbReference type="FunFam" id="3.40.33.10:FF:000006">
    <property type="entry name" value="Putative pathogenesis-related protein 1"/>
    <property type="match status" value="1"/>
</dbReference>
<organism evidence="8 9">
    <name type="scientific">Papaver atlanticum</name>
    <dbReference type="NCBI Taxonomy" id="357466"/>
    <lineage>
        <taxon>Eukaryota</taxon>
        <taxon>Viridiplantae</taxon>
        <taxon>Streptophyta</taxon>
        <taxon>Embryophyta</taxon>
        <taxon>Tracheophyta</taxon>
        <taxon>Spermatophyta</taxon>
        <taxon>Magnoliopsida</taxon>
        <taxon>Ranunculales</taxon>
        <taxon>Papaveraceae</taxon>
        <taxon>Papaveroideae</taxon>
        <taxon>Papaver</taxon>
    </lineage>
</organism>
<dbReference type="InterPro" id="IPR001283">
    <property type="entry name" value="CRISP-related"/>
</dbReference>
<keyword evidence="4" id="KW-1015">Disulfide bond</keyword>
<gene>
    <name evidence="8" type="ORF">MKW98_032461</name>
</gene>
<evidence type="ECO:0000313" key="8">
    <source>
        <dbReference type="EMBL" id="KAI3924260.1"/>
    </source>
</evidence>